<dbReference type="PIRSF" id="PIRSF035875">
    <property type="entry name" value="RNase_BN"/>
    <property type="match status" value="1"/>
</dbReference>
<evidence type="ECO:0000256" key="6">
    <source>
        <dbReference type="SAM" id="Phobius"/>
    </source>
</evidence>
<keyword evidence="3 6" id="KW-0812">Transmembrane</keyword>
<keyword evidence="8" id="KW-1185">Reference proteome</keyword>
<feature type="transmembrane region" description="Helical" evidence="6">
    <location>
        <begin position="243"/>
        <end position="265"/>
    </location>
</feature>
<evidence type="ECO:0000256" key="4">
    <source>
        <dbReference type="ARBA" id="ARBA00022989"/>
    </source>
</evidence>
<dbReference type="Pfam" id="PF03631">
    <property type="entry name" value="Virul_fac_BrkB"/>
    <property type="match status" value="1"/>
</dbReference>
<evidence type="ECO:0000256" key="2">
    <source>
        <dbReference type="ARBA" id="ARBA00022475"/>
    </source>
</evidence>
<comment type="subcellular location">
    <subcellularLocation>
        <location evidence="1">Cell membrane</location>
        <topology evidence="1">Multi-pass membrane protein</topology>
    </subcellularLocation>
</comment>
<protein>
    <submittedName>
        <fullName evidence="7">YihY/virulence factor BrkB family protein</fullName>
    </submittedName>
</protein>
<keyword evidence="5 6" id="KW-0472">Membrane</keyword>
<dbReference type="EMBL" id="JBFAKC010000004">
    <property type="protein sequence ID" value="MEV0708090.1"/>
    <property type="molecule type" value="Genomic_DNA"/>
</dbReference>
<evidence type="ECO:0000256" key="5">
    <source>
        <dbReference type="ARBA" id="ARBA00023136"/>
    </source>
</evidence>
<keyword evidence="2" id="KW-1003">Cell membrane</keyword>
<dbReference type="PANTHER" id="PTHR30213">
    <property type="entry name" value="INNER MEMBRANE PROTEIN YHJD"/>
    <property type="match status" value="1"/>
</dbReference>
<evidence type="ECO:0000256" key="1">
    <source>
        <dbReference type="ARBA" id="ARBA00004651"/>
    </source>
</evidence>
<name>A0ABV3FRQ7_9NOCA</name>
<dbReference type="RefSeq" id="WP_232839798.1">
    <property type="nucleotide sequence ID" value="NZ_JBEXKW010000011.1"/>
</dbReference>
<proteinExistence type="predicted"/>
<dbReference type="Proteomes" id="UP001551695">
    <property type="component" value="Unassembled WGS sequence"/>
</dbReference>
<dbReference type="PANTHER" id="PTHR30213:SF0">
    <property type="entry name" value="UPF0761 MEMBRANE PROTEIN YIHY"/>
    <property type="match status" value="1"/>
</dbReference>
<feature type="transmembrane region" description="Helical" evidence="6">
    <location>
        <begin position="177"/>
        <end position="196"/>
    </location>
</feature>
<feature type="transmembrane region" description="Helical" evidence="6">
    <location>
        <begin position="87"/>
        <end position="111"/>
    </location>
</feature>
<feature type="transmembrane region" description="Helical" evidence="6">
    <location>
        <begin position="208"/>
        <end position="231"/>
    </location>
</feature>
<evidence type="ECO:0000313" key="7">
    <source>
        <dbReference type="EMBL" id="MEV0708090.1"/>
    </source>
</evidence>
<comment type="caution">
    <text evidence="7">The sequence shown here is derived from an EMBL/GenBank/DDBJ whole genome shotgun (WGS) entry which is preliminary data.</text>
</comment>
<feature type="transmembrane region" description="Helical" evidence="6">
    <location>
        <begin position="132"/>
        <end position="157"/>
    </location>
</feature>
<reference evidence="7 8" key="1">
    <citation type="submission" date="2024-06" db="EMBL/GenBank/DDBJ databases">
        <title>The Natural Products Discovery Center: Release of the First 8490 Sequenced Strains for Exploring Actinobacteria Biosynthetic Diversity.</title>
        <authorList>
            <person name="Kalkreuter E."/>
            <person name="Kautsar S.A."/>
            <person name="Yang D."/>
            <person name="Bader C.D."/>
            <person name="Teijaro C.N."/>
            <person name="Fluegel L."/>
            <person name="Davis C.M."/>
            <person name="Simpson J.R."/>
            <person name="Lauterbach L."/>
            <person name="Steele A.D."/>
            <person name="Gui C."/>
            <person name="Meng S."/>
            <person name="Li G."/>
            <person name="Viehrig K."/>
            <person name="Ye F."/>
            <person name="Su P."/>
            <person name="Kiefer A.F."/>
            <person name="Nichols A."/>
            <person name="Cepeda A.J."/>
            <person name="Yan W."/>
            <person name="Fan B."/>
            <person name="Jiang Y."/>
            <person name="Adhikari A."/>
            <person name="Zheng C.-J."/>
            <person name="Schuster L."/>
            <person name="Cowan T.M."/>
            <person name="Smanski M.J."/>
            <person name="Chevrette M.G."/>
            <person name="De Carvalho L.P.S."/>
            <person name="Shen B."/>
        </authorList>
    </citation>
    <scope>NUCLEOTIDE SEQUENCE [LARGE SCALE GENOMIC DNA]</scope>
    <source>
        <strain evidence="7 8">NPDC050403</strain>
    </source>
</reference>
<feature type="transmembrane region" description="Helical" evidence="6">
    <location>
        <begin position="29"/>
        <end position="51"/>
    </location>
</feature>
<evidence type="ECO:0000256" key="3">
    <source>
        <dbReference type="ARBA" id="ARBA00022692"/>
    </source>
</evidence>
<keyword evidence="4 6" id="KW-1133">Transmembrane helix</keyword>
<accession>A0ABV3FRQ7</accession>
<evidence type="ECO:0000313" key="8">
    <source>
        <dbReference type="Proteomes" id="UP001551695"/>
    </source>
</evidence>
<dbReference type="InterPro" id="IPR017039">
    <property type="entry name" value="Virul_fac_BrkB"/>
</dbReference>
<gene>
    <name evidence="7" type="ORF">AB0I48_11030</name>
</gene>
<organism evidence="7 8">
    <name type="scientific">Nocardia aurea</name>
    <dbReference type="NCBI Taxonomy" id="2144174"/>
    <lineage>
        <taxon>Bacteria</taxon>
        <taxon>Bacillati</taxon>
        <taxon>Actinomycetota</taxon>
        <taxon>Actinomycetes</taxon>
        <taxon>Mycobacteriales</taxon>
        <taxon>Nocardiaceae</taxon>
        <taxon>Nocardia</taxon>
    </lineage>
</organism>
<dbReference type="NCBIfam" id="TIGR00765">
    <property type="entry name" value="yihY_not_rbn"/>
    <property type="match status" value="1"/>
</dbReference>
<sequence>MHRPIWWGVLRRTVSELWGDNLTDWAAALTYYSVISLFPGVIVLSALMGLAGPEATQSLIDTITQVGDGDNSAIVQVLEELQRSRSLAGPIAIIGIATALWTASGYIGAFVRAVNSIYDTEEGRPLWKTVPLQIVLTAVIVLLVAICTVGVVVSGQIAETVGQWMGFGSVGVTVWGIVKWPIMAILVNLAFALLYWAAPNARQLGFHWLTPGSSLAVLLWIAASAGFAFYATHFGTYNKVYGSLAGAVVFLIWLWLTNIAILLGAQFDAELARGRRIQQGGSADEKPILPQRDEP</sequence>